<evidence type="ECO:0000256" key="13">
    <source>
        <dbReference type="ARBA" id="ARBA00023015"/>
    </source>
</evidence>
<evidence type="ECO:0000256" key="3">
    <source>
        <dbReference type="ARBA" id="ARBA00004286"/>
    </source>
</evidence>
<comment type="catalytic activity">
    <reaction evidence="19">
        <text>N(6)-acetyl-L-lysyl-[protein] + H2O = L-lysyl-[protein] + acetate</text>
        <dbReference type="Rhea" id="RHEA:58108"/>
        <dbReference type="Rhea" id="RHEA-COMP:9752"/>
        <dbReference type="Rhea" id="RHEA-COMP:10731"/>
        <dbReference type="ChEBI" id="CHEBI:15377"/>
        <dbReference type="ChEBI" id="CHEBI:29969"/>
        <dbReference type="ChEBI" id="CHEBI:30089"/>
        <dbReference type="ChEBI" id="CHEBI:61930"/>
    </reaction>
    <physiologicalReaction direction="left-to-right" evidence="19">
        <dbReference type="Rhea" id="RHEA:58109"/>
    </physiologicalReaction>
</comment>
<dbReference type="InterPro" id="IPR023801">
    <property type="entry name" value="His_deacetylse_dom"/>
</dbReference>
<evidence type="ECO:0000256" key="19">
    <source>
        <dbReference type="ARBA" id="ARBA00049136"/>
    </source>
</evidence>
<name>A0AAD8E4K3_DIPPU</name>
<comment type="similarity">
    <text evidence="5">Belongs to the histone deacetylase family. HD type 1 subfamily.</text>
</comment>
<dbReference type="GO" id="GO:0005694">
    <property type="term" value="C:chromosome"/>
    <property type="evidence" value="ECO:0007669"/>
    <property type="project" value="UniProtKB-SubCell"/>
</dbReference>
<evidence type="ECO:0000256" key="15">
    <source>
        <dbReference type="ARBA" id="ARBA00023242"/>
    </source>
</evidence>
<feature type="domain" description="Histone deacetylase" evidence="25">
    <location>
        <begin position="32"/>
        <end position="203"/>
    </location>
</feature>
<dbReference type="GO" id="GO:0031507">
    <property type="term" value="P:heterochromatin formation"/>
    <property type="evidence" value="ECO:0007669"/>
    <property type="project" value="TreeGrafter"/>
</dbReference>
<dbReference type="PRINTS" id="PR01271">
    <property type="entry name" value="HISDACETLASE"/>
</dbReference>
<accession>A0AAD8E4K3</accession>
<keyword evidence="10 24" id="KW-0479">Metal-binding</keyword>
<evidence type="ECO:0000256" key="8">
    <source>
        <dbReference type="ARBA" id="ARBA00022490"/>
    </source>
</evidence>
<dbReference type="InterPro" id="IPR037138">
    <property type="entry name" value="His_deacetylse_dom_sf"/>
</dbReference>
<dbReference type="InterPro" id="IPR023696">
    <property type="entry name" value="Ureohydrolase_dom_sf"/>
</dbReference>
<evidence type="ECO:0000313" key="26">
    <source>
        <dbReference type="EMBL" id="KAJ9576402.1"/>
    </source>
</evidence>
<dbReference type="EC" id="3.5.1.98" evidence="6"/>
<dbReference type="Pfam" id="PF00850">
    <property type="entry name" value="Hist_deacetyl"/>
    <property type="match status" value="2"/>
</dbReference>
<evidence type="ECO:0000256" key="6">
    <source>
        <dbReference type="ARBA" id="ARBA00012111"/>
    </source>
</evidence>
<organism evidence="26 27">
    <name type="scientific">Diploptera punctata</name>
    <name type="common">Pacific beetle cockroach</name>
    <dbReference type="NCBI Taxonomy" id="6984"/>
    <lineage>
        <taxon>Eukaryota</taxon>
        <taxon>Metazoa</taxon>
        <taxon>Ecdysozoa</taxon>
        <taxon>Arthropoda</taxon>
        <taxon>Hexapoda</taxon>
        <taxon>Insecta</taxon>
        <taxon>Pterygota</taxon>
        <taxon>Neoptera</taxon>
        <taxon>Polyneoptera</taxon>
        <taxon>Dictyoptera</taxon>
        <taxon>Blattodea</taxon>
        <taxon>Blaberoidea</taxon>
        <taxon>Blaberidae</taxon>
        <taxon>Diplopterinae</taxon>
        <taxon>Diploptera</taxon>
    </lineage>
</organism>
<dbReference type="PIRSF" id="PIRSF037913">
    <property type="entry name" value="His_deacetylse_1"/>
    <property type="match status" value="1"/>
</dbReference>
<evidence type="ECO:0000313" key="27">
    <source>
        <dbReference type="Proteomes" id="UP001233999"/>
    </source>
</evidence>
<dbReference type="SUPFAM" id="SSF52768">
    <property type="entry name" value="Arginase/deacetylase"/>
    <property type="match status" value="1"/>
</dbReference>
<feature type="binding site" evidence="23">
    <location>
        <position position="148"/>
    </location>
    <ligand>
        <name>substrate</name>
    </ligand>
</feature>
<evidence type="ECO:0000256" key="23">
    <source>
        <dbReference type="PIRSR" id="PIRSR037913-2"/>
    </source>
</evidence>
<dbReference type="PRINTS" id="PR01270">
    <property type="entry name" value="HDASUPER"/>
</dbReference>
<keyword evidence="15" id="KW-0539">Nucleus</keyword>
<keyword evidence="27" id="KW-1185">Reference proteome</keyword>
<dbReference type="AlphaFoldDB" id="A0AAD8E4K3"/>
<dbReference type="GO" id="GO:0005634">
    <property type="term" value="C:nucleus"/>
    <property type="evidence" value="ECO:0007669"/>
    <property type="project" value="UniProtKB-SubCell"/>
</dbReference>
<evidence type="ECO:0000256" key="11">
    <source>
        <dbReference type="ARBA" id="ARBA00022801"/>
    </source>
</evidence>
<evidence type="ECO:0000256" key="9">
    <source>
        <dbReference type="ARBA" id="ARBA00022491"/>
    </source>
</evidence>
<feature type="binding site" evidence="24">
    <location>
        <position position="177"/>
    </location>
    <ligand>
        <name>a divalent metal cation</name>
        <dbReference type="ChEBI" id="CHEBI:60240"/>
    </ligand>
</feature>
<feature type="binding site" evidence="23">
    <location>
        <position position="98"/>
    </location>
    <ligand>
        <name>substrate</name>
    </ligand>
</feature>
<evidence type="ECO:0000256" key="22">
    <source>
        <dbReference type="PIRSR" id="PIRSR037913-1"/>
    </source>
</evidence>
<comment type="cofactor">
    <cofactor evidence="1">
        <name>a divalent metal cation</name>
        <dbReference type="ChEBI" id="CHEBI:60240"/>
    </cofactor>
</comment>
<comment type="subcellular location">
    <subcellularLocation>
        <location evidence="3">Chromosome</location>
    </subcellularLocation>
    <subcellularLocation>
        <location evidence="4">Cytoplasm</location>
    </subcellularLocation>
    <subcellularLocation>
        <location evidence="2">Nucleus</location>
    </subcellularLocation>
</comment>
<dbReference type="PANTHER" id="PTHR10625">
    <property type="entry name" value="HISTONE DEACETYLASE HDAC1-RELATED"/>
    <property type="match status" value="1"/>
</dbReference>
<evidence type="ECO:0000256" key="12">
    <source>
        <dbReference type="ARBA" id="ARBA00022853"/>
    </source>
</evidence>
<dbReference type="Proteomes" id="UP001233999">
    <property type="component" value="Unassembled WGS sequence"/>
</dbReference>
<evidence type="ECO:0000256" key="14">
    <source>
        <dbReference type="ARBA" id="ARBA00023163"/>
    </source>
</evidence>
<feature type="active site" description="Proton acceptor" evidence="22">
    <location>
        <position position="140"/>
    </location>
</feature>
<evidence type="ECO:0000256" key="5">
    <source>
        <dbReference type="ARBA" id="ARBA00006457"/>
    </source>
</evidence>
<feature type="binding site" evidence="24">
    <location>
        <position position="175"/>
    </location>
    <ligand>
        <name>a divalent metal cation</name>
        <dbReference type="ChEBI" id="CHEBI:60240"/>
    </ligand>
</feature>
<proteinExistence type="inferred from homology"/>
<dbReference type="EMBL" id="JASPKZ010009795">
    <property type="protein sequence ID" value="KAJ9576402.1"/>
    <property type="molecule type" value="Genomic_DNA"/>
</dbReference>
<reference evidence="26" key="2">
    <citation type="submission" date="2023-05" db="EMBL/GenBank/DDBJ databases">
        <authorList>
            <person name="Fouks B."/>
        </authorList>
    </citation>
    <scope>NUCLEOTIDE SEQUENCE</scope>
    <source>
        <strain evidence="26">Stay&amp;Tobe</strain>
        <tissue evidence="26">Testes</tissue>
    </source>
</reference>
<evidence type="ECO:0000256" key="1">
    <source>
        <dbReference type="ARBA" id="ARBA00001968"/>
    </source>
</evidence>
<gene>
    <name evidence="26" type="ORF">L9F63_006758</name>
</gene>
<evidence type="ECO:0000256" key="18">
    <source>
        <dbReference type="ARBA" id="ARBA00042783"/>
    </source>
</evidence>
<evidence type="ECO:0000256" key="24">
    <source>
        <dbReference type="PIRSR" id="PIRSR037913-3"/>
    </source>
</evidence>
<evidence type="ECO:0000256" key="2">
    <source>
        <dbReference type="ARBA" id="ARBA00004123"/>
    </source>
</evidence>
<keyword evidence="9" id="KW-0678">Repressor</keyword>
<comment type="caution">
    <text evidence="26">The sequence shown here is derived from an EMBL/GenBank/DDBJ whole genome shotgun (WGS) entry which is preliminary data.</text>
</comment>
<evidence type="ECO:0000256" key="16">
    <source>
        <dbReference type="ARBA" id="ARBA00040347"/>
    </source>
</evidence>
<evidence type="ECO:0000256" key="7">
    <source>
        <dbReference type="ARBA" id="ARBA00022454"/>
    </source>
</evidence>
<dbReference type="GO" id="GO:0046872">
    <property type="term" value="F:metal ion binding"/>
    <property type="evidence" value="ECO:0007669"/>
    <property type="project" value="UniProtKB-KW"/>
</dbReference>
<comment type="catalytic activity">
    <reaction evidence="21">
        <text>N(6)-acetyl-L-lysyl-[histone] + H2O = L-lysyl-[histone] + acetate</text>
        <dbReference type="Rhea" id="RHEA:58196"/>
        <dbReference type="Rhea" id="RHEA-COMP:9845"/>
        <dbReference type="Rhea" id="RHEA-COMP:11338"/>
        <dbReference type="ChEBI" id="CHEBI:15377"/>
        <dbReference type="ChEBI" id="CHEBI:29969"/>
        <dbReference type="ChEBI" id="CHEBI:30089"/>
        <dbReference type="ChEBI" id="CHEBI:61930"/>
        <dbReference type="EC" id="3.5.1.98"/>
    </reaction>
    <physiologicalReaction direction="left-to-right" evidence="21">
        <dbReference type="Rhea" id="RHEA:58197"/>
    </physiologicalReaction>
</comment>
<keyword evidence="13" id="KW-0805">Transcription regulation</keyword>
<feature type="domain" description="Histone deacetylase" evidence="25">
    <location>
        <begin position="207"/>
        <end position="273"/>
    </location>
</feature>
<feature type="binding site" evidence="24">
    <location>
        <position position="219"/>
    </location>
    <ligand>
        <name>a divalent metal cation</name>
        <dbReference type="ChEBI" id="CHEBI:60240"/>
    </ligand>
</feature>
<keyword evidence="8" id="KW-0963">Cytoplasm</keyword>
<comment type="catalytic activity">
    <reaction evidence="20">
        <text>N(6)-(2E)-butenoyl-L-lysyl-[protein] + H2O = (2E)-2-butenoate + L-lysyl-[protein]</text>
        <dbReference type="Rhea" id="RHEA:69172"/>
        <dbReference type="Rhea" id="RHEA-COMP:9752"/>
        <dbReference type="Rhea" id="RHEA-COMP:13707"/>
        <dbReference type="ChEBI" id="CHEBI:15377"/>
        <dbReference type="ChEBI" id="CHEBI:29969"/>
        <dbReference type="ChEBI" id="CHEBI:35899"/>
        <dbReference type="ChEBI" id="CHEBI:137954"/>
    </reaction>
    <physiologicalReaction direction="left-to-right" evidence="20">
        <dbReference type="Rhea" id="RHEA:69173"/>
    </physiologicalReaction>
</comment>
<dbReference type="InterPro" id="IPR000286">
    <property type="entry name" value="HDACs"/>
</dbReference>
<protein>
    <recommendedName>
        <fullName evidence="16">Histone deacetylase 8</fullName>
        <ecNumber evidence="6">3.5.1.98</ecNumber>
    </recommendedName>
    <alternativeName>
        <fullName evidence="17">Protein deacetylase HDAC8</fullName>
    </alternativeName>
    <alternativeName>
        <fullName evidence="18">Protein decrotonylase HDAC8</fullName>
    </alternativeName>
</protein>
<reference evidence="26" key="1">
    <citation type="journal article" date="2023" name="IScience">
        <title>Live-bearing cockroach genome reveals convergent evolutionary mechanisms linked to viviparity in insects and beyond.</title>
        <authorList>
            <person name="Fouks B."/>
            <person name="Harrison M.C."/>
            <person name="Mikhailova A.A."/>
            <person name="Marchal E."/>
            <person name="English S."/>
            <person name="Carruthers M."/>
            <person name="Jennings E.C."/>
            <person name="Chiamaka E.L."/>
            <person name="Frigard R.A."/>
            <person name="Pippel M."/>
            <person name="Attardo G.M."/>
            <person name="Benoit J.B."/>
            <person name="Bornberg-Bauer E."/>
            <person name="Tobe S.S."/>
        </authorList>
    </citation>
    <scope>NUCLEOTIDE SEQUENCE</scope>
    <source>
        <strain evidence="26">Stay&amp;Tobe</strain>
    </source>
</reference>
<evidence type="ECO:0000256" key="17">
    <source>
        <dbReference type="ARBA" id="ARBA00041964"/>
    </source>
</evidence>
<feature type="binding site" evidence="23">
    <location>
        <position position="258"/>
    </location>
    <ligand>
        <name>substrate</name>
    </ligand>
</feature>
<dbReference type="Gene3D" id="3.40.800.20">
    <property type="entry name" value="Histone deacetylase domain"/>
    <property type="match status" value="2"/>
</dbReference>
<keyword evidence="12" id="KW-0156">Chromatin regulator</keyword>
<evidence type="ECO:0000256" key="4">
    <source>
        <dbReference type="ARBA" id="ARBA00004496"/>
    </source>
</evidence>
<dbReference type="GO" id="GO:0005737">
    <property type="term" value="C:cytoplasm"/>
    <property type="evidence" value="ECO:0007669"/>
    <property type="project" value="UniProtKB-SubCell"/>
</dbReference>
<evidence type="ECO:0000259" key="25">
    <source>
        <dbReference type="Pfam" id="PF00850"/>
    </source>
</evidence>
<dbReference type="PANTHER" id="PTHR10625:SF14">
    <property type="entry name" value="HISTONE DEACETYLASE 8"/>
    <property type="match status" value="1"/>
</dbReference>
<evidence type="ECO:0000256" key="21">
    <source>
        <dbReference type="ARBA" id="ARBA00049416"/>
    </source>
</evidence>
<dbReference type="InterPro" id="IPR003084">
    <property type="entry name" value="HDAC_I/II"/>
</dbReference>
<sequence>MDCSEYSAKTVVYVYNNQLLKECEKIPNIYGRAYLVHNLIKSYGLLSDMQIKPPVPATEDDLTSFHSRDYIHFLQKMDECNDWEKFEEEQLEFGLSYDCPMIEGIYNFAQIIAGASLTAARVLVEDLATVAINWCGGWHHAQRDEAEGFCYINDAVLAIHKLRERFQRVLYIDLDLHHGNGVENAFAYTPHVLTFSLHKHELGFILFHPDAVVVQCGADGVNGDPTSGFNLTPQGLGMCVQSVLLWGVPTLFLGGGGYNLPNTSRCWTYLTSVILGQTINSSIPDINDDFIRYSPDFELDVMPGNRTDLNTDDYLEQVVNTILKNLDNIFVSS</sequence>
<dbReference type="GO" id="GO:0141221">
    <property type="term" value="F:histone deacetylase activity, hydrolytic mechanism"/>
    <property type="evidence" value="ECO:0007669"/>
    <property type="project" value="UniProtKB-EC"/>
</dbReference>
<keyword evidence="7" id="KW-0158">Chromosome</keyword>
<keyword evidence="11" id="KW-0378">Hydrolase</keyword>
<keyword evidence="14" id="KW-0804">Transcription</keyword>
<evidence type="ECO:0000256" key="10">
    <source>
        <dbReference type="ARBA" id="ARBA00022723"/>
    </source>
</evidence>
<evidence type="ECO:0000256" key="20">
    <source>
        <dbReference type="ARBA" id="ARBA00049193"/>
    </source>
</evidence>